<evidence type="ECO:0000259" key="7">
    <source>
        <dbReference type="PROSITE" id="PS50090"/>
    </source>
</evidence>
<evidence type="ECO:0000256" key="2">
    <source>
        <dbReference type="ARBA" id="ARBA00022737"/>
    </source>
</evidence>
<dbReference type="Pfam" id="PF00249">
    <property type="entry name" value="Myb_DNA-binding"/>
    <property type="match status" value="1"/>
</dbReference>
<dbReference type="PROSITE" id="PS51294">
    <property type="entry name" value="HTH_MYB"/>
    <property type="match status" value="1"/>
</dbReference>
<dbReference type="Proteomes" id="UP001372338">
    <property type="component" value="Unassembled WGS sequence"/>
</dbReference>
<dbReference type="SUPFAM" id="SSF46689">
    <property type="entry name" value="Homeodomain-like"/>
    <property type="match status" value="1"/>
</dbReference>
<dbReference type="PANTHER" id="PTHR48000">
    <property type="entry name" value="OS09G0431300 PROTEIN"/>
    <property type="match status" value="1"/>
</dbReference>
<comment type="subcellular location">
    <subcellularLocation>
        <location evidence="1">Nucleus</location>
    </subcellularLocation>
</comment>
<keyword evidence="5" id="KW-0804">Transcription</keyword>
<evidence type="ECO:0000256" key="4">
    <source>
        <dbReference type="ARBA" id="ARBA00023125"/>
    </source>
</evidence>
<evidence type="ECO:0000256" key="6">
    <source>
        <dbReference type="ARBA" id="ARBA00023242"/>
    </source>
</evidence>
<organism evidence="9 10">
    <name type="scientific">Crotalaria pallida</name>
    <name type="common">Smooth rattlebox</name>
    <name type="synonym">Crotalaria striata</name>
    <dbReference type="NCBI Taxonomy" id="3830"/>
    <lineage>
        <taxon>Eukaryota</taxon>
        <taxon>Viridiplantae</taxon>
        <taxon>Streptophyta</taxon>
        <taxon>Embryophyta</taxon>
        <taxon>Tracheophyta</taxon>
        <taxon>Spermatophyta</taxon>
        <taxon>Magnoliopsida</taxon>
        <taxon>eudicotyledons</taxon>
        <taxon>Gunneridae</taxon>
        <taxon>Pentapetalae</taxon>
        <taxon>rosids</taxon>
        <taxon>fabids</taxon>
        <taxon>Fabales</taxon>
        <taxon>Fabaceae</taxon>
        <taxon>Papilionoideae</taxon>
        <taxon>50 kb inversion clade</taxon>
        <taxon>genistoids sensu lato</taxon>
        <taxon>core genistoids</taxon>
        <taxon>Crotalarieae</taxon>
        <taxon>Crotalaria</taxon>
    </lineage>
</organism>
<dbReference type="Gene3D" id="1.10.10.60">
    <property type="entry name" value="Homeodomain-like"/>
    <property type="match status" value="1"/>
</dbReference>
<keyword evidence="2" id="KW-0677">Repeat</keyword>
<evidence type="ECO:0000256" key="3">
    <source>
        <dbReference type="ARBA" id="ARBA00023015"/>
    </source>
</evidence>
<keyword evidence="6" id="KW-0539">Nucleus</keyword>
<name>A0AAN9J2N7_CROPI</name>
<dbReference type="EMBL" id="JAYWIO010000001">
    <property type="protein sequence ID" value="KAK7291023.1"/>
    <property type="molecule type" value="Genomic_DNA"/>
</dbReference>
<dbReference type="InterPro" id="IPR009057">
    <property type="entry name" value="Homeodomain-like_sf"/>
</dbReference>
<dbReference type="PANTHER" id="PTHR48000:SF67">
    <property type="entry name" value="MYB-LIKE DNA-BINDING DOMAIN CONTAINING PROTEIN, EXPRESSED"/>
    <property type="match status" value="1"/>
</dbReference>
<keyword evidence="3" id="KW-0805">Transcription regulation</keyword>
<sequence length="212" mass="23575">MKFVALSRWSAIASQLPGRTDNDIKNYWNTKLKKKLMAGKVCLTKTLTENDTLPSTPLLLTKDFAKIQNSVPNLSTDSCSGFNVNEKRVSFDLIHHQLYGPQIMDDVASEIGASSRNNYNCNNNNPLVTLSQEGSSISDTSSIAVDNKCGLLPEHAGDHLDEVLMDFGFGFPYDLVNGINCHERVSEFSPSGYPEWVDFSYVDIKPHLLNQN</sequence>
<comment type="caution">
    <text evidence="9">The sequence shown here is derived from an EMBL/GenBank/DDBJ whole genome shotgun (WGS) entry which is preliminary data.</text>
</comment>
<dbReference type="GO" id="GO:0005634">
    <property type="term" value="C:nucleus"/>
    <property type="evidence" value="ECO:0007669"/>
    <property type="project" value="UniProtKB-SubCell"/>
</dbReference>
<dbReference type="GO" id="GO:0003677">
    <property type="term" value="F:DNA binding"/>
    <property type="evidence" value="ECO:0007669"/>
    <property type="project" value="UniProtKB-KW"/>
</dbReference>
<keyword evidence="10" id="KW-1185">Reference proteome</keyword>
<evidence type="ECO:0000256" key="1">
    <source>
        <dbReference type="ARBA" id="ARBA00004123"/>
    </source>
</evidence>
<dbReference type="InterPro" id="IPR017930">
    <property type="entry name" value="Myb_dom"/>
</dbReference>
<dbReference type="PROSITE" id="PS50090">
    <property type="entry name" value="MYB_LIKE"/>
    <property type="match status" value="1"/>
</dbReference>
<feature type="domain" description="HTH myb-type" evidence="8">
    <location>
        <begin position="1"/>
        <end position="36"/>
    </location>
</feature>
<keyword evidence="4" id="KW-0238">DNA-binding</keyword>
<evidence type="ECO:0000256" key="5">
    <source>
        <dbReference type="ARBA" id="ARBA00023163"/>
    </source>
</evidence>
<evidence type="ECO:0000259" key="8">
    <source>
        <dbReference type="PROSITE" id="PS51294"/>
    </source>
</evidence>
<reference evidence="9 10" key="1">
    <citation type="submission" date="2024-01" db="EMBL/GenBank/DDBJ databases">
        <title>The genomes of 5 underutilized Papilionoideae crops provide insights into root nodulation and disease resistanc.</title>
        <authorList>
            <person name="Yuan L."/>
        </authorList>
    </citation>
    <scope>NUCLEOTIDE SEQUENCE [LARGE SCALE GENOMIC DNA]</scope>
    <source>
        <strain evidence="9">ZHUSHIDOU_FW_LH</strain>
        <tissue evidence="9">Leaf</tissue>
    </source>
</reference>
<evidence type="ECO:0000313" key="10">
    <source>
        <dbReference type="Proteomes" id="UP001372338"/>
    </source>
</evidence>
<accession>A0AAN9J2N7</accession>
<gene>
    <name evidence="9" type="ORF">RIF29_05865</name>
</gene>
<dbReference type="CDD" id="cd00167">
    <property type="entry name" value="SANT"/>
    <property type="match status" value="1"/>
</dbReference>
<dbReference type="AlphaFoldDB" id="A0AAN9J2N7"/>
<evidence type="ECO:0000313" key="9">
    <source>
        <dbReference type="EMBL" id="KAK7291023.1"/>
    </source>
</evidence>
<proteinExistence type="predicted"/>
<feature type="domain" description="Myb-like" evidence="7">
    <location>
        <begin position="1"/>
        <end position="32"/>
    </location>
</feature>
<dbReference type="InterPro" id="IPR001005">
    <property type="entry name" value="SANT/Myb"/>
</dbReference>
<protein>
    <submittedName>
        <fullName evidence="9">Uncharacterized protein</fullName>
    </submittedName>
</protein>